<dbReference type="Proteomes" id="UP001180616">
    <property type="component" value="Chromosome"/>
</dbReference>
<gene>
    <name evidence="1" type="ORF">KPS_001799</name>
</gene>
<dbReference type="EMBL" id="CP133659">
    <property type="protein sequence ID" value="WMW67142.1"/>
    <property type="molecule type" value="Genomic_DNA"/>
</dbReference>
<evidence type="ECO:0000313" key="1">
    <source>
        <dbReference type="EMBL" id="WMW67142.1"/>
    </source>
</evidence>
<organism evidence="1 2">
    <name type="scientific">Nitratidesulfovibrio liaohensis</name>
    <dbReference type="NCBI Taxonomy" id="2604158"/>
    <lineage>
        <taxon>Bacteria</taxon>
        <taxon>Pseudomonadati</taxon>
        <taxon>Thermodesulfobacteriota</taxon>
        <taxon>Desulfovibrionia</taxon>
        <taxon>Desulfovibrionales</taxon>
        <taxon>Desulfovibrionaceae</taxon>
        <taxon>Nitratidesulfovibrio</taxon>
    </lineage>
</organism>
<protein>
    <submittedName>
        <fullName evidence="1">Uncharacterized protein</fullName>
    </submittedName>
</protein>
<dbReference type="RefSeq" id="WP_309542967.1">
    <property type="nucleotide sequence ID" value="NZ_CP133659.1"/>
</dbReference>
<evidence type="ECO:0000313" key="2">
    <source>
        <dbReference type="Proteomes" id="UP001180616"/>
    </source>
</evidence>
<accession>A0ABY9R690</accession>
<sequence>MKARIQEGMRGAAVSARRGLRTVVTALVLVLLASWMLAGTAARATGMTMGPETPEVVVTGVVVVTDDGPLLETMDDRIFLLRGVTDLELDGLEVVVTGVASQIEDGYFTLDVTGYSVVDEDNGESAPQASHLYGVDTAELGRRI</sequence>
<keyword evidence="2" id="KW-1185">Reference proteome</keyword>
<name>A0ABY9R690_9BACT</name>
<proteinExistence type="predicted"/>
<reference evidence="1" key="1">
    <citation type="submission" date="2023-09" db="EMBL/GenBank/DDBJ databases">
        <authorList>
            <consortium name="CW5 consortium"/>
            <person name="Lu C.-W."/>
        </authorList>
    </citation>
    <scope>NUCLEOTIDE SEQUENCE</scope>
    <source>
        <strain evidence="1">KPS</strain>
    </source>
</reference>